<name>A0A6J4VDU0_9CYAN</name>
<gene>
    <name evidence="1" type="ORF">AVDCRST_MAG81-1769</name>
</gene>
<organism evidence="1">
    <name type="scientific">uncultured Synechococcales cyanobacterium</name>
    <dbReference type="NCBI Taxonomy" id="1936017"/>
    <lineage>
        <taxon>Bacteria</taxon>
        <taxon>Bacillati</taxon>
        <taxon>Cyanobacteriota</taxon>
        <taxon>Cyanophyceae</taxon>
        <taxon>Synechococcales</taxon>
        <taxon>environmental samples</taxon>
    </lineage>
</organism>
<proteinExistence type="predicted"/>
<protein>
    <submittedName>
        <fullName evidence="1">Uncharacterized protein</fullName>
    </submittedName>
</protein>
<reference evidence="1" key="1">
    <citation type="submission" date="2020-02" db="EMBL/GenBank/DDBJ databases">
        <authorList>
            <person name="Meier V. D."/>
        </authorList>
    </citation>
    <scope>NUCLEOTIDE SEQUENCE</scope>
    <source>
        <strain evidence="1">AVDCRST_MAG81</strain>
    </source>
</reference>
<dbReference type="EMBL" id="CADCWO010000095">
    <property type="protein sequence ID" value="CAA9571300.1"/>
    <property type="molecule type" value="Genomic_DNA"/>
</dbReference>
<accession>A0A6J4VDU0</accession>
<dbReference type="AlphaFoldDB" id="A0A6J4VDU0"/>
<sequence>MDLCTGGTSILTSATSPEIAFVKRYIGKTVATTLSFGGWEEAPVPGGVTLVELHPEMANSAISKVNKIGG</sequence>
<evidence type="ECO:0000313" key="1">
    <source>
        <dbReference type="EMBL" id="CAA9571300.1"/>
    </source>
</evidence>